<sequence length="300" mass="32217">MVFLGTLGENASILVSYFESVDAVPRLEKDAIPATWMLEVINAGVGFSNGPYTQLRYIRIWKQDIGDEGVAAIASLLQATSGVKIAYLELLDCGIGEDGCRALADVLSLQKAPGLLTLNLDYNLEIGDAGVNVLVDGLFNNTALKQLHIDYCGVGPNGCVKLAQLISLPMCAVEVLSLNGNNIEDEGLQHLSLGLARSQRLVTLNLSDNGIRNNIEALTAFRDALIRSKALANVDFTFNLIEPEGANVLLPALAQQENAKLQSFLVDASLPGDLFQQLNRARKAEGKKKGKKGGGKKKKK</sequence>
<dbReference type="GO" id="GO:0006913">
    <property type="term" value="P:nucleocytoplasmic transport"/>
    <property type="evidence" value="ECO:0007669"/>
    <property type="project" value="TreeGrafter"/>
</dbReference>
<feature type="compositionally biased region" description="Basic residues" evidence="1">
    <location>
        <begin position="285"/>
        <end position="300"/>
    </location>
</feature>
<proteinExistence type="predicted"/>
<dbReference type="EMBL" id="JAGDFM010000058">
    <property type="protein sequence ID" value="KAG7388563.1"/>
    <property type="molecule type" value="Genomic_DNA"/>
</dbReference>
<comment type="caution">
    <text evidence="2">The sequence shown here is derived from an EMBL/GenBank/DDBJ whole genome shotgun (WGS) entry which is preliminary data.</text>
</comment>
<evidence type="ECO:0000313" key="3">
    <source>
        <dbReference type="Proteomes" id="UP000694044"/>
    </source>
</evidence>
<dbReference type="GO" id="GO:0005096">
    <property type="term" value="F:GTPase activator activity"/>
    <property type="evidence" value="ECO:0007669"/>
    <property type="project" value="InterPro"/>
</dbReference>
<reference evidence="2" key="1">
    <citation type="submission" date="2021-02" db="EMBL/GenBank/DDBJ databases">
        <authorList>
            <person name="Palmer J.M."/>
        </authorList>
    </citation>
    <scope>NUCLEOTIDE SEQUENCE</scope>
    <source>
        <strain evidence="2">SCRP734</strain>
    </source>
</reference>
<dbReference type="InterPro" id="IPR001611">
    <property type="entry name" value="Leu-rich_rpt"/>
</dbReference>
<protein>
    <submittedName>
        <fullName evidence="2">Uncharacterized protein</fullName>
    </submittedName>
</protein>
<dbReference type="InterPro" id="IPR027038">
    <property type="entry name" value="RanGap"/>
</dbReference>
<evidence type="ECO:0000256" key="1">
    <source>
        <dbReference type="SAM" id="MobiDB-lite"/>
    </source>
</evidence>
<gene>
    <name evidence="2" type="ORF">PHYPSEUDO_012200</name>
</gene>
<dbReference type="GO" id="GO:0031267">
    <property type="term" value="F:small GTPase binding"/>
    <property type="evidence" value="ECO:0007669"/>
    <property type="project" value="TreeGrafter"/>
</dbReference>
<dbReference type="GO" id="GO:0005634">
    <property type="term" value="C:nucleus"/>
    <property type="evidence" value="ECO:0007669"/>
    <property type="project" value="TreeGrafter"/>
</dbReference>
<dbReference type="SMART" id="SM00368">
    <property type="entry name" value="LRR_RI"/>
    <property type="match status" value="6"/>
</dbReference>
<dbReference type="Pfam" id="PF13516">
    <property type="entry name" value="LRR_6"/>
    <property type="match status" value="2"/>
</dbReference>
<accession>A0A8T1W8V1</accession>
<dbReference type="AlphaFoldDB" id="A0A8T1W8V1"/>
<dbReference type="OrthoDB" id="341587at2759"/>
<dbReference type="Proteomes" id="UP000694044">
    <property type="component" value="Unassembled WGS sequence"/>
</dbReference>
<keyword evidence="3" id="KW-1185">Reference proteome</keyword>
<dbReference type="PANTHER" id="PTHR24113">
    <property type="entry name" value="RAN GTPASE-ACTIVATING PROTEIN 1"/>
    <property type="match status" value="1"/>
</dbReference>
<dbReference type="GO" id="GO:0005829">
    <property type="term" value="C:cytosol"/>
    <property type="evidence" value="ECO:0007669"/>
    <property type="project" value="TreeGrafter"/>
</dbReference>
<organism evidence="2 3">
    <name type="scientific">Phytophthora pseudosyringae</name>
    <dbReference type="NCBI Taxonomy" id="221518"/>
    <lineage>
        <taxon>Eukaryota</taxon>
        <taxon>Sar</taxon>
        <taxon>Stramenopiles</taxon>
        <taxon>Oomycota</taxon>
        <taxon>Peronosporomycetes</taxon>
        <taxon>Peronosporales</taxon>
        <taxon>Peronosporaceae</taxon>
        <taxon>Phytophthora</taxon>
    </lineage>
</organism>
<evidence type="ECO:0000313" key="2">
    <source>
        <dbReference type="EMBL" id="KAG7388563.1"/>
    </source>
</evidence>
<dbReference type="GO" id="GO:0048471">
    <property type="term" value="C:perinuclear region of cytoplasm"/>
    <property type="evidence" value="ECO:0007669"/>
    <property type="project" value="TreeGrafter"/>
</dbReference>
<dbReference type="PANTHER" id="PTHR24113:SF15">
    <property type="entry name" value="NACHT DOMAIN-CONTAINING PROTEIN"/>
    <property type="match status" value="1"/>
</dbReference>
<name>A0A8T1W8V1_9STRA</name>
<feature type="region of interest" description="Disordered" evidence="1">
    <location>
        <begin position="279"/>
        <end position="300"/>
    </location>
</feature>